<evidence type="ECO:0000313" key="2">
    <source>
        <dbReference type="EMBL" id="KAF4614317.1"/>
    </source>
</evidence>
<evidence type="ECO:0000259" key="1">
    <source>
        <dbReference type="Pfam" id="PF06985"/>
    </source>
</evidence>
<dbReference type="OrthoDB" id="674604at2759"/>
<dbReference type="Pfam" id="PF06985">
    <property type="entry name" value="HET"/>
    <property type="match status" value="1"/>
</dbReference>
<name>A0A8H4QQ19_9HELO</name>
<dbReference type="Proteomes" id="UP000566819">
    <property type="component" value="Unassembled WGS sequence"/>
</dbReference>
<organism evidence="2 3">
    <name type="scientific">Cudoniella acicularis</name>
    <dbReference type="NCBI Taxonomy" id="354080"/>
    <lineage>
        <taxon>Eukaryota</taxon>
        <taxon>Fungi</taxon>
        <taxon>Dikarya</taxon>
        <taxon>Ascomycota</taxon>
        <taxon>Pezizomycotina</taxon>
        <taxon>Leotiomycetes</taxon>
        <taxon>Helotiales</taxon>
        <taxon>Tricladiaceae</taxon>
        <taxon>Cudoniella</taxon>
    </lineage>
</organism>
<proteinExistence type="predicted"/>
<sequence>MRLLNTTTLKLEEFFSDHVPKYAILSHRWEKEEVAFQDLLNGVGVSMAGYAKITGCCAQAISDGWQYAWVDSCCIDKSSSAELSEAINSMFKWYRNAQVCYVYLSDVPTGYATSLDPTNPNSTGSSKFLRSKWFTRGWTLQELLAPATVVFYDQEWVRMGTRADLESLLSFITGIQDFANFETACVAQKMSWASERETTRVEDKAYCLMGLFDVNMPPLYGEGENAFLRLQLEILSKSDDESIFAWTEEMGHALKTGLLARSPLAFKNCGNIEIGAVSKIFRMERPPYSMTNKGLRMEHFLVASPNPEVTDSLSLLNCKRAGTADYLAVFLFTDAESHFSRGYADELFELDLIEERKHITRKTLYIKQQTAVPGPFDRKRTIFSISLGNSMWHGFSVWKYYFASILDEWREGGGEFSGSTLIGRGSKAALSLINNHGETFAVVIGYGKNSAMKMRIFENFHRIEGLFALFDSEPVNAYDFNKLKTLQSGKEVSVYVNLDDRSEPGKLLHEVDISLRETVTKSGFWGPVNE</sequence>
<reference evidence="2 3" key="1">
    <citation type="submission" date="2020-03" db="EMBL/GenBank/DDBJ databases">
        <title>Draft Genome Sequence of Cudoniella acicularis.</title>
        <authorList>
            <person name="Buettner E."/>
            <person name="Kellner H."/>
        </authorList>
    </citation>
    <scope>NUCLEOTIDE SEQUENCE [LARGE SCALE GENOMIC DNA]</scope>
    <source>
        <strain evidence="2 3">DSM 108380</strain>
    </source>
</reference>
<gene>
    <name evidence="2" type="ORF">G7Y89_g15419</name>
</gene>
<protein>
    <recommendedName>
        <fullName evidence="1">Heterokaryon incompatibility domain-containing protein</fullName>
    </recommendedName>
</protein>
<dbReference type="PANTHER" id="PTHR10622">
    <property type="entry name" value="HET DOMAIN-CONTAINING PROTEIN"/>
    <property type="match status" value="1"/>
</dbReference>
<dbReference type="AlphaFoldDB" id="A0A8H4QQ19"/>
<keyword evidence="3" id="KW-1185">Reference proteome</keyword>
<accession>A0A8H4QQ19</accession>
<evidence type="ECO:0000313" key="3">
    <source>
        <dbReference type="Proteomes" id="UP000566819"/>
    </source>
</evidence>
<dbReference type="InterPro" id="IPR010730">
    <property type="entry name" value="HET"/>
</dbReference>
<comment type="caution">
    <text evidence="2">The sequence shown here is derived from an EMBL/GenBank/DDBJ whole genome shotgun (WGS) entry which is preliminary data.</text>
</comment>
<dbReference type="PANTHER" id="PTHR10622:SF10">
    <property type="entry name" value="HET DOMAIN-CONTAINING PROTEIN"/>
    <property type="match status" value="1"/>
</dbReference>
<feature type="domain" description="Heterokaryon incompatibility" evidence="1">
    <location>
        <begin position="22"/>
        <end position="106"/>
    </location>
</feature>
<dbReference type="EMBL" id="JAAMPI010002395">
    <property type="protein sequence ID" value="KAF4614317.1"/>
    <property type="molecule type" value="Genomic_DNA"/>
</dbReference>